<gene>
    <name evidence="16" type="ORF">C0184_08935</name>
</gene>
<dbReference type="InterPro" id="IPR000014">
    <property type="entry name" value="PAS"/>
</dbReference>
<dbReference type="Pfam" id="PF00989">
    <property type="entry name" value="PAS"/>
    <property type="match status" value="1"/>
</dbReference>
<dbReference type="InterPro" id="IPR036890">
    <property type="entry name" value="HATPase_C_sf"/>
</dbReference>
<evidence type="ECO:0000256" key="6">
    <source>
        <dbReference type="ARBA" id="ARBA00022741"/>
    </source>
</evidence>
<dbReference type="InterPro" id="IPR050736">
    <property type="entry name" value="Sensor_HK_Regulatory"/>
</dbReference>
<dbReference type="CDD" id="cd16922">
    <property type="entry name" value="HATPase_EvgS-ArcB-TorS-like"/>
    <property type="match status" value="1"/>
</dbReference>
<dbReference type="Pfam" id="PF02518">
    <property type="entry name" value="HATPase_c"/>
    <property type="match status" value="1"/>
</dbReference>
<keyword evidence="6" id="KW-0547">Nucleotide-binding</keyword>
<evidence type="ECO:0000313" key="17">
    <source>
        <dbReference type="Proteomes" id="UP000243376"/>
    </source>
</evidence>
<evidence type="ECO:0000256" key="11">
    <source>
        <dbReference type="ARBA" id="ARBA00068150"/>
    </source>
</evidence>
<proteinExistence type="inferred from homology"/>
<dbReference type="InterPro" id="IPR003661">
    <property type="entry name" value="HisK_dim/P_dom"/>
</dbReference>
<comment type="caution">
    <text evidence="16">The sequence shown here is derived from an EMBL/GenBank/DDBJ whole genome shotgun (WGS) entry which is preliminary data.</text>
</comment>
<reference evidence="16 17" key="1">
    <citation type="submission" date="2018-01" db="EMBL/GenBank/DDBJ databases">
        <title>Metagenomic assembled genomes from two thermal pools in the Uzon Caldera, Kamchatka, Russia.</title>
        <authorList>
            <person name="Wilkins L."/>
            <person name="Ettinger C."/>
        </authorList>
    </citation>
    <scope>NUCLEOTIDE SEQUENCE [LARGE SCALE GENOMIC DNA]</scope>
    <source>
        <strain evidence="16">ZAV-02</strain>
    </source>
</reference>
<dbReference type="EMBL" id="PNIQ01000593">
    <property type="protein sequence ID" value="PMP80902.1"/>
    <property type="molecule type" value="Genomic_DNA"/>
</dbReference>
<dbReference type="Gene3D" id="1.10.287.130">
    <property type="match status" value="1"/>
</dbReference>
<dbReference type="InterPro" id="IPR003594">
    <property type="entry name" value="HATPase_dom"/>
</dbReference>
<evidence type="ECO:0000256" key="5">
    <source>
        <dbReference type="ARBA" id="ARBA00022679"/>
    </source>
</evidence>
<dbReference type="CDD" id="cd00082">
    <property type="entry name" value="HisKA"/>
    <property type="match status" value="1"/>
</dbReference>
<name>A0A2J6X3X7_9CHLR</name>
<evidence type="ECO:0000256" key="10">
    <source>
        <dbReference type="ARBA" id="ARBA00064003"/>
    </source>
</evidence>
<dbReference type="CDD" id="cd00130">
    <property type="entry name" value="PAS"/>
    <property type="match status" value="2"/>
</dbReference>
<evidence type="ECO:0000256" key="2">
    <source>
        <dbReference type="ARBA" id="ARBA00006402"/>
    </source>
</evidence>
<evidence type="ECO:0000259" key="14">
    <source>
        <dbReference type="PROSITE" id="PS50112"/>
    </source>
</evidence>
<dbReference type="SMART" id="SM00388">
    <property type="entry name" value="HisKA"/>
    <property type="match status" value="1"/>
</dbReference>
<dbReference type="SUPFAM" id="SSF55874">
    <property type="entry name" value="ATPase domain of HSP90 chaperone/DNA topoisomerase II/histidine kinase"/>
    <property type="match status" value="1"/>
</dbReference>
<dbReference type="SMART" id="SM00091">
    <property type="entry name" value="PAS"/>
    <property type="match status" value="2"/>
</dbReference>
<protein>
    <recommendedName>
        <fullName evidence="12">Circadian input-output histidine kinase CikA</fullName>
        <ecNumber evidence="3">2.7.13.3</ecNumber>
    </recommendedName>
    <alternativeName>
        <fullName evidence="11">Sensory/regulatory protein RpfC</fullName>
    </alternativeName>
</protein>
<feature type="domain" description="PAC" evidence="15">
    <location>
        <begin position="89"/>
        <end position="139"/>
    </location>
</feature>
<dbReference type="InterPro" id="IPR005467">
    <property type="entry name" value="His_kinase_dom"/>
</dbReference>
<dbReference type="SUPFAM" id="SSF55785">
    <property type="entry name" value="PYP-like sensor domain (PAS domain)"/>
    <property type="match status" value="2"/>
</dbReference>
<evidence type="ECO:0000259" key="13">
    <source>
        <dbReference type="PROSITE" id="PS50109"/>
    </source>
</evidence>
<dbReference type="Gene3D" id="3.30.450.20">
    <property type="entry name" value="PAS domain"/>
    <property type="match status" value="2"/>
</dbReference>
<feature type="domain" description="PAC" evidence="15">
    <location>
        <begin position="221"/>
        <end position="272"/>
    </location>
</feature>
<dbReference type="GO" id="GO:0006355">
    <property type="term" value="P:regulation of DNA-templated transcription"/>
    <property type="evidence" value="ECO:0007669"/>
    <property type="project" value="InterPro"/>
</dbReference>
<dbReference type="InterPro" id="IPR004358">
    <property type="entry name" value="Sig_transdc_His_kin-like_C"/>
</dbReference>
<evidence type="ECO:0000259" key="15">
    <source>
        <dbReference type="PROSITE" id="PS50113"/>
    </source>
</evidence>
<dbReference type="AlphaFoldDB" id="A0A2J6X3X7"/>
<evidence type="ECO:0000256" key="3">
    <source>
        <dbReference type="ARBA" id="ARBA00012438"/>
    </source>
</evidence>
<keyword evidence="9" id="KW-0902">Two-component regulatory system</keyword>
<evidence type="ECO:0000256" key="4">
    <source>
        <dbReference type="ARBA" id="ARBA00022553"/>
    </source>
</evidence>
<dbReference type="PANTHER" id="PTHR43711">
    <property type="entry name" value="TWO-COMPONENT HISTIDINE KINASE"/>
    <property type="match status" value="1"/>
</dbReference>
<dbReference type="FunFam" id="1.10.287.130:FF:000002">
    <property type="entry name" value="Two-component osmosensing histidine kinase"/>
    <property type="match status" value="1"/>
</dbReference>
<feature type="domain" description="PAS" evidence="14">
    <location>
        <begin position="15"/>
        <end position="64"/>
    </location>
</feature>
<sequence length="555" mass="62506">MLLVNQTLAVEQRETLDQLEQIFNAQPDAVLLSRLSDGVFVKVNHGFTVISGYTAEEVIGKDALTLNIWYSREDRRRWAEIIQRDGACRSMEFQFRRRTGELRTCLLSSQKLLIQGVPHAISIVHDITERKQIEATLQRSEARYRLIAENTTDVIWLFDPLAMRFTFFSPSIHKLIGYSAAEAQEMSFTDFLTTESAKHIHLALQYMLNHWEGDLTTAPPWVAEIDLIHRDGHVVQAEIITSFVRDEEQRLMVLGVARDITARKQAEVALRIARQQAEAANRAKSAFLANVSHELRTPLHAVLGFAQLLANDNNLTTTQHEYLAIINRSGEHLLRLINEVLDLAKIEAGRYTYNAAPLNVRQLIEDIQLLFRNRAEAKQLHLNVTCASNVPTLIISDEAKLRQILINLLNNAIKFTDAGSVHLHVICEEQRLLFTVEDTGIGIPPLDQQKLFQPFFQGQQTGESNTNVGVGLGLSISYELARLIGGDLSVFSEGRGCGTRFTLAIPLNTAITTLPTSPIEPEQRRVIRLRDGQPVYRMLIADDQPTNALFLVALL</sequence>
<feature type="non-terminal residue" evidence="16">
    <location>
        <position position="555"/>
    </location>
</feature>
<comment type="catalytic activity">
    <reaction evidence="1">
        <text>ATP + protein L-histidine = ADP + protein N-phospho-L-histidine.</text>
        <dbReference type="EC" id="2.7.13.3"/>
    </reaction>
</comment>
<evidence type="ECO:0000256" key="12">
    <source>
        <dbReference type="ARBA" id="ARBA00074306"/>
    </source>
</evidence>
<keyword evidence="4" id="KW-0597">Phosphoprotein</keyword>
<dbReference type="FunFam" id="3.30.565.10:FF:000010">
    <property type="entry name" value="Sensor histidine kinase RcsC"/>
    <property type="match status" value="1"/>
</dbReference>
<comment type="similarity">
    <text evidence="2">In the N-terminal section; belongs to the phytochrome family.</text>
</comment>
<dbReference type="SMART" id="SM00086">
    <property type="entry name" value="PAC"/>
    <property type="match status" value="2"/>
</dbReference>
<dbReference type="Proteomes" id="UP000243376">
    <property type="component" value="Unassembled WGS sequence"/>
</dbReference>
<dbReference type="InterPro" id="IPR013767">
    <property type="entry name" value="PAS_fold"/>
</dbReference>
<evidence type="ECO:0000313" key="16">
    <source>
        <dbReference type="EMBL" id="PMP80902.1"/>
    </source>
</evidence>
<keyword evidence="7 16" id="KW-0418">Kinase</keyword>
<dbReference type="InterPro" id="IPR000700">
    <property type="entry name" value="PAS-assoc_C"/>
</dbReference>
<keyword evidence="5" id="KW-0808">Transferase</keyword>
<dbReference type="PANTHER" id="PTHR43711:SF29">
    <property type="entry name" value="HISTIDINE KINASE"/>
    <property type="match status" value="1"/>
</dbReference>
<accession>A0A2J6X3X7</accession>
<dbReference type="PROSITE" id="PS50113">
    <property type="entry name" value="PAC"/>
    <property type="match status" value="2"/>
</dbReference>
<dbReference type="GO" id="GO:0005524">
    <property type="term" value="F:ATP binding"/>
    <property type="evidence" value="ECO:0007669"/>
    <property type="project" value="UniProtKB-KW"/>
</dbReference>
<dbReference type="PRINTS" id="PR00344">
    <property type="entry name" value="BCTRLSENSOR"/>
</dbReference>
<dbReference type="InterPro" id="IPR036097">
    <property type="entry name" value="HisK_dim/P_sf"/>
</dbReference>
<dbReference type="InterPro" id="IPR035965">
    <property type="entry name" value="PAS-like_dom_sf"/>
</dbReference>
<organism evidence="16 17">
    <name type="scientific">Chloroflexus aggregans</name>
    <dbReference type="NCBI Taxonomy" id="152260"/>
    <lineage>
        <taxon>Bacteria</taxon>
        <taxon>Bacillati</taxon>
        <taxon>Chloroflexota</taxon>
        <taxon>Chloroflexia</taxon>
        <taxon>Chloroflexales</taxon>
        <taxon>Chloroflexineae</taxon>
        <taxon>Chloroflexaceae</taxon>
        <taxon>Chloroflexus</taxon>
    </lineage>
</organism>
<evidence type="ECO:0000256" key="7">
    <source>
        <dbReference type="ARBA" id="ARBA00022777"/>
    </source>
</evidence>
<dbReference type="NCBIfam" id="TIGR00229">
    <property type="entry name" value="sensory_box"/>
    <property type="match status" value="2"/>
</dbReference>
<evidence type="ECO:0000256" key="8">
    <source>
        <dbReference type="ARBA" id="ARBA00022840"/>
    </source>
</evidence>
<dbReference type="SMART" id="SM00387">
    <property type="entry name" value="HATPase_c"/>
    <property type="match status" value="1"/>
</dbReference>
<dbReference type="Pfam" id="PF00512">
    <property type="entry name" value="HisKA"/>
    <property type="match status" value="1"/>
</dbReference>
<dbReference type="SUPFAM" id="SSF47384">
    <property type="entry name" value="Homodimeric domain of signal transducing histidine kinase"/>
    <property type="match status" value="1"/>
</dbReference>
<dbReference type="Pfam" id="PF13426">
    <property type="entry name" value="PAS_9"/>
    <property type="match status" value="1"/>
</dbReference>
<dbReference type="PROSITE" id="PS50109">
    <property type="entry name" value="HIS_KIN"/>
    <property type="match status" value="1"/>
</dbReference>
<comment type="subunit">
    <text evidence="10">At low DSF concentrations, interacts with RpfF.</text>
</comment>
<evidence type="ECO:0000256" key="1">
    <source>
        <dbReference type="ARBA" id="ARBA00000085"/>
    </source>
</evidence>
<feature type="domain" description="Histidine kinase" evidence="13">
    <location>
        <begin position="290"/>
        <end position="509"/>
    </location>
</feature>
<dbReference type="Gene3D" id="3.30.565.10">
    <property type="entry name" value="Histidine kinase-like ATPase, C-terminal domain"/>
    <property type="match status" value="1"/>
</dbReference>
<dbReference type="EC" id="2.7.13.3" evidence="3"/>
<keyword evidence="8" id="KW-0067">ATP-binding</keyword>
<dbReference type="PROSITE" id="PS50112">
    <property type="entry name" value="PAS"/>
    <property type="match status" value="2"/>
</dbReference>
<feature type="domain" description="PAS" evidence="14">
    <location>
        <begin position="140"/>
        <end position="211"/>
    </location>
</feature>
<evidence type="ECO:0000256" key="9">
    <source>
        <dbReference type="ARBA" id="ARBA00023012"/>
    </source>
</evidence>
<dbReference type="GO" id="GO:0000155">
    <property type="term" value="F:phosphorelay sensor kinase activity"/>
    <property type="evidence" value="ECO:0007669"/>
    <property type="project" value="InterPro"/>
</dbReference>
<dbReference type="InterPro" id="IPR001610">
    <property type="entry name" value="PAC"/>
</dbReference>